<gene>
    <name evidence="2" type="ordered locus">EAE_23695</name>
</gene>
<keyword evidence="1" id="KW-0732">Signal</keyword>
<dbReference type="OrthoDB" id="5592783at2"/>
<dbReference type="GeneID" id="93312908"/>
<dbReference type="PROSITE" id="PS51257">
    <property type="entry name" value="PROKAR_LIPOPROTEIN"/>
    <property type="match status" value="1"/>
</dbReference>
<accession>A0A0H3G3A5</accession>
<protein>
    <submittedName>
        <fullName evidence="2">Putative lipoprotein</fullName>
    </submittedName>
</protein>
<dbReference type="RefSeq" id="WP_015706081.1">
    <property type="nucleotide sequence ID" value="NC_015663.1"/>
</dbReference>
<organism evidence="2 3">
    <name type="scientific">Klebsiella aerogenes (strain ATCC 13048 / DSM 30053 / CCUG 1429 / JCM 1235 / KCTC 2190 / NBRC 13534 / NCIMB 10102 / NCTC 10006 / CDC 819-56)</name>
    <name type="common">Enterobacter aerogenes</name>
    <dbReference type="NCBI Taxonomy" id="1028307"/>
    <lineage>
        <taxon>Bacteria</taxon>
        <taxon>Pseudomonadati</taxon>
        <taxon>Pseudomonadota</taxon>
        <taxon>Gammaproteobacteria</taxon>
        <taxon>Enterobacterales</taxon>
        <taxon>Enterobacteriaceae</taxon>
        <taxon>Klebsiella/Raoultella group</taxon>
        <taxon>Klebsiella</taxon>
    </lineage>
</organism>
<dbReference type="HOGENOM" id="CLU_1832498_0_0_6"/>
<evidence type="ECO:0000256" key="1">
    <source>
        <dbReference type="SAM" id="SignalP"/>
    </source>
</evidence>
<sequence>MKVKHVSMLLLALSAAIAIGCSSPAQRMAECEAQGISKDACYIAEQNKQATVNAATEKQALENAQALYPVQKAQSSKKVKIFNGMKLVTNSTGLTVDGKPAALDESNADAKTYSQGLYVFIIYQSGKIAVMQDGKFLGYAK</sequence>
<dbReference type="EMBL" id="CP002824">
    <property type="protein sequence ID" value="AEG99634.1"/>
    <property type="molecule type" value="Genomic_DNA"/>
</dbReference>
<dbReference type="KEGG" id="eae:EAE_23695"/>
<feature type="chain" id="PRO_5002609918" evidence="1">
    <location>
        <begin position="28"/>
        <end position="141"/>
    </location>
</feature>
<dbReference type="eggNOG" id="ENOG5032VXV">
    <property type="taxonomic scope" value="Bacteria"/>
</dbReference>
<dbReference type="PATRIC" id="fig|1028307.3.peg.4694"/>
<dbReference type="Proteomes" id="UP000008881">
    <property type="component" value="Chromosome"/>
</dbReference>
<evidence type="ECO:0000313" key="2">
    <source>
        <dbReference type="EMBL" id="AEG99634.1"/>
    </source>
</evidence>
<feature type="signal peptide" evidence="1">
    <location>
        <begin position="1"/>
        <end position="27"/>
    </location>
</feature>
<proteinExistence type="predicted"/>
<keyword evidence="3" id="KW-1185">Reference proteome</keyword>
<keyword evidence="2" id="KW-0449">Lipoprotein</keyword>
<reference evidence="2 3" key="1">
    <citation type="journal article" date="2012" name="J. Bacteriol.">
        <title>Complete genome sequence of Enterobacter aerogenes KCTC 2190.</title>
        <authorList>
            <person name="Shin S.H."/>
            <person name="Kim S."/>
            <person name="Kim J.Y."/>
            <person name="Lee S."/>
            <person name="Um Y."/>
            <person name="Oh M.K."/>
            <person name="Kim Y.R."/>
            <person name="Lee J."/>
            <person name="Yang K.S."/>
        </authorList>
    </citation>
    <scope>NUCLEOTIDE SEQUENCE [LARGE SCALE GENOMIC DNA]</scope>
    <source>
        <strain evidence="2 3">KCTC 2190</strain>
    </source>
</reference>
<dbReference type="AlphaFoldDB" id="A0A0H3G3A5"/>
<name>A0A0H3G3A5_KLEAK</name>
<evidence type="ECO:0000313" key="3">
    <source>
        <dbReference type="Proteomes" id="UP000008881"/>
    </source>
</evidence>